<protein>
    <submittedName>
        <fullName evidence="2">Uncharacterized protein</fullName>
    </submittedName>
</protein>
<dbReference type="EMBL" id="KI691173">
    <property type="protein sequence ID" value="ETM53865.1"/>
    <property type="molecule type" value="Genomic_DNA"/>
</dbReference>
<proteinExistence type="predicted"/>
<feature type="non-terminal residue" evidence="2">
    <location>
        <position position="79"/>
    </location>
</feature>
<gene>
    <name evidence="2" type="ORF">L914_02698</name>
</gene>
<dbReference type="Proteomes" id="UP000054532">
    <property type="component" value="Unassembled WGS sequence"/>
</dbReference>
<evidence type="ECO:0000256" key="1">
    <source>
        <dbReference type="SAM" id="Phobius"/>
    </source>
</evidence>
<dbReference type="AlphaFoldDB" id="W2NZG4"/>
<feature type="non-terminal residue" evidence="2">
    <location>
        <position position="1"/>
    </location>
</feature>
<organism evidence="2">
    <name type="scientific">Phytophthora nicotianae</name>
    <name type="common">Potato buckeye rot agent</name>
    <name type="synonym">Phytophthora parasitica</name>
    <dbReference type="NCBI Taxonomy" id="4792"/>
    <lineage>
        <taxon>Eukaryota</taxon>
        <taxon>Sar</taxon>
        <taxon>Stramenopiles</taxon>
        <taxon>Oomycota</taxon>
        <taxon>Peronosporomycetes</taxon>
        <taxon>Peronosporales</taxon>
        <taxon>Peronosporaceae</taxon>
        <taxon>Phytophthora</taxon>
    </lineage>
</organism>
<keyword evidence="1" id="KW-0472">Membrane</keyword>
<feature type="transmembrane region" description="Helical" evidence="1">
    <location>
        <begin position="31"/>
        <end position="51"/>
    </location>
</feature>
<keyword evidence="1" id="KW-0812">Transmembrane</keyword>
<sequence length="79" mass="8851">YFRIGSISTSKFAFHLHKHINQTFETRKMRLNFVVLASAIVLYASNDLVAADTTRNLLSLDDISEERASTTTKTSEAVS</sequence>
<reference evidence="2" key="1">
    <citation type="submission" date="2013-11" db="EMBL/GenBank/DDBJ databases">
        <title>The Genome Sequence of Phytophthora parasitica IAC_01/95.</title>
        <authorList>
            <consortium name="The Broad Institute Genomics Platform"/>
            <person name="Russ C."/>
            <person name="Tyler B."/>
            <person name="Panabieres F."/>
            <person name="Shan W."/>
            <person name="Tripathy S."/>
            <person name="Grunwald N."/>
            <person name="Machado M."/>
            <person name="Johnson C.S."/>
            <person name="Arredondo F."/>
            <person name="Hong C."/>
            <person name="Coffey M."/>
            <person name="Young S.K."/>
            <person name="Zeng Q."/>
            <person name="Gargeya S."/>
            <person name="Fitzgerald M."/>
            <person name="Abouelleil A."/>
            <person name="Alvarado L."/>
            <person name="Chapman S.B."/>
            <person name="Gainer-Dewar J."/>
            <person name="Goldberg J."/>
            <person name="Griggs A."/>
            <person name="Gujja S."/>
            <person name="Hansen M."/>
            <person name="Howarth C."/>
            <person name="Imamovic A."/>
            <person name="Ireland A."/>
            <person name="Larimer J."/>
            <person name="McCowan C."/>
            <person name="Murphy C."/>
            <person name="Pearson M."/>
            <person name="Poon T.W."/>
            <person name="Priest M."/>
            <person name="Roberts A."/>
            <person name="Saif S."/>
            <person name="Shea T."/>
            <person name="Sykes S."/>
            <person name="Wortman J."/>
            <person name="Nusbaum C."/>
            <person name="Birren B."/>
        </authorList>
    </citation>
    <scope>NUCLEOTIDE SEQUENCE [LARGE SCALE GENOMIC DNA]</scope>
    <source>
        <strain evidence="2">IAC_01/95</strain>
    </source>
</reference>
<evidence type="ECO:0000313" key="2">
    <source>
        <dbReference type="EMBL" id="ETM53865.1"/>
    </source>
</evidence>
<accession>W2NZG4</accession>
<name>W2NZG4_PHYNI</name>
<keyword evidence="1" id="KW-1133">Transmembrane helix</keyword>